<organism evidence="14 15">
    <name type="scientific">Corynebacterium marambiense</name>
    <dbReference type="NCBI Taxonomy" id="2765364"/>
    <lineage>
        <taxon>Bacteria</taxon>
        <taxon>Bacillati</taxon>
        <taxon>Actinomycetota</taxon>
        <taxon>Actinomycetes</taxon>
        <taxon>Mycobacteriales</taxon>
        <taxon>Corynebacteriaceae</taxon>
        <taxon>Corynebacterium</taxon>
    </lineage>
</organism>
<dbReference type="PANTHER" id="PTHR35457:SF1">
    <property type="entry name" value="HEME A SYNTHASE"/>
    <property type="match status" value="1"/>
</dbReference>
<keyword evidence="5 13" id="KW-1133">Transmembrane helix</keyword>
<comment type="subcellular location">
    <subcellularLocation>
        <location evidence="1">Membrane</location>
        <topology evidence="1">Multi-pass membrane protein</topology>
    </subcellularLocation>
</comment>
<name>A0ABS0VUR6_9CORY</name>
<feature type="transmembrane region" description="Helical" evidence="13">
    <location>
        <begin position="110"/>
        <end position="132"/>
    </location>
</feature>
<comment type="pathway">
    <text evidence="11">Porphyrin-containing compound metabolism.</text>
</comment>
<evidence type="ECO:0000256" key="3">
    <source>
        <dbReference type="ARBA" id="ARBA00022692"/>
    </source>
</evidence>
<feature type="transmembrane region" description="Helical" evidence="13">
    <location>
        <begin position="57"/>
        <end position="74"/>
    </location>
</feature>
<dbReference type="RefSeq" id="WP_198736427.1">
    <property type="nucleotide sequence ID" value="NZ_JAEIOT010000007.1"/>
</dbReference>
<evidence type="ECO:0000256" key="1">
    <source>
        <dbReference type="ARBA" id="ARBA00004141"/>
    </source>
</evidence>
<feature type="transmembrane region" description="Helical" evidence="13">
    <location>
        <begin position="204"/>
        <end position="225"/>
    </location>
</feature>
<keyword evidence="9 13" id="KW-0472">Membrane</keyword>
<dbReference type="Pfam" id="PF02628">
    <property type="entry name" value="COX15-CtaA"/>
    <property type="match status" value="1"/>
</dbReference>
<evidence type="ECO:0000256" key="2">
    <source>
        <dbReference type="ARBA" id="ARBA00022475"/>
    </source>
</evidence>
<evidence type="ECO:0000313" key="14">
    <source>
        <dbReference type="EMBL" id="MBI9000508.1"/>
    </source>
</evidence>
<evidence type="ECO:0000256" key="8">
    <source>
        <dbReference type="ARBA" id="ARBA00023133"/>
    </source>
</evidence>
<evidence type="ECO:0000256" key="9">
    <source>
        <dbReference type="ARBA" id="ARBA00023136"/>
    </source>
</evidence>
<feature type="transmembrane region" description="Helical" evidence="13">
    <location>
        <begin position="86"/>
        <end position="104"/>
    </location>
</feature>
<dbReference type="InterPro" id="IPR050450">
    <property type="entry name" value="COX15/CtaA_HemeA_synthase"/>
</dbReference>
<comment type="caution">
    <text evidence="14">The sequence shown here is derived from an EMBL/GenBank/DDBJ whole genome shotgun (WGS) entry which is preliminary data.</text>
</comment>
<accession>A0ABS0VUR6</accession>
<feature type="transmembrane region" description="Helical" evidence="13">
    <location>
        <begin position="232"/>
        <end position="252"/>
    </location>
</feature>
<evidence type="ECO:0000256" key="6">
    <source>
        <dbReference type="ARBA" id="ARBA00023002"/>
    </source>
</evidence>
<keyword evidence="8" id="KW-0350">Heme biosynthesis</keyword>
<feature type="transmembrane region" description="Helical" evidence="13">
    <location>
        <begin position="153"/>
        <end position="176"/>
    </location>
</feature>
<dbReference type="EMBL" id="JAEIOT010000007">
    <property type="protein sequence ID" value="MBI9000508.1"/>
    <property type="molecule type" value="Genomic_DNA"/>
</dbReference>
<evidence type="ECO:0000256" key="10">
    <source>
        <dbReference type="ARBA" id="ARBA00023157"/>
    </source>
</evidence>
<evidence type="ECO:0000313" key="15">
    <source>
        <dbReference type="Proteomes" id="UP000625574"/>
    </source>
</evidence>
<keyword evidence="4" id="KW-0479">Metal-binding</keyword>
<evidence type="ECO:0000256" key="11">
    <source>
        <dbReference type="ARBA" id="ARBA00023444"/>
    </source>
</evidence>
<keyword evidence="2" id="KW-1003">Cell membrane</keyword>
<sequence>MILLVCQAGITVTGSIVRVTGSGLGCVTWPNCQPGSLVPVAGAAPWVHQAIEWGNRLLTFVVASAALLVFIAVVRAARRREVIIQAFIQGIGVIIQAILGGISVHLELRWWSVAMHFLPSMLLVWLAAILWVRIAEPDDGTPTETYPRPLRSLAVLSAATLAVVLGTGTMVTGAGVHSGDSGVGMEGRLDIDLARIANIHAHFMYLYLGLTVGLVIALVTVGAALRARRIGWILIGFIILQAAIGIIQFNFGVPRWTVPVHVGLSGTVVAFTGVLFAYGRDRVGGDVGTTGSRDGDRRRRKRTSARDAGVGGGARVA</sequence>
<proteinExistence type="predicted"/>
<evidence type="ECO:0000256" key="4">
    <source>
        <dbReference type="ARBA" id="ARBA00022723"/>
    </source>
</evidence>
<dbReference type="Proteomes" id="UP000625574">
    <property type="component" value="Unassembled WGS sequence"/>
</dbReference>
<keyword evidence="6" id="KW-0560">Oxidoreductase</keyword>
<keyword evidence="15" id="KW-1185">Reference proteome</keyword>
<evidence type="ECO:0000256" key="5">
    <source>
        <dbReference type="ARBA" id="ARBA00022989"/>
    </source>
</evidence>
<feature type="transmembrane region" description="Helical" evidence="13">
    <location>
        <begin position="258"/>
        <end position="278"/>
    </location>
</feature>
<evidence type="ECO:0000256" key="13">
    <source>
        <dbReference type="SAM" id="Phobius"/>
    </source>
</evidence>
<keyword evidence="7" id="KW-0408">Iron</keyword>
<evidence type="ECO:0000256" key="7">
    <source>
        <dbReference type="ARBA" id="ARBA00023004"/>
    </source>
</evidence>
<feature type="region of interest" description="Disordered" evidence="12">
    <location>
        <begin position="287"/>
        <end position="317"/>
    </location>
</feature>
<gene>
    <name evidence="14" type="ORF">JDV76_05940</name>
</gene>
<keyword evidence="3 13" id="KW-0812">Transmembrane</keyword>
<reference evidence="14 15" key="1">
    <citation type="submission" date="2020-12" db="EMBL/GenBank/DDBJ databases">
        <title>Genome public.</title>
        <authorList>
            <person name="Sun Q."/>
        </authorList>
    </citation>
    <scope>NUCLEOTIDE SEQUENCE [LARGE SCALE GENOMIC DNA]</scope>
    <source>
        <strain evidence="14 15">CCM 8864</strain>
    </source>
</reference>
<dbReference type="InterPro" id="IPR003780">
    <property type="entry name" value="COX15/CtaA_fam"/>
</dbReference>
<protein>
    <submittedName>
        <fullName evidence="14">Heme A synthase</fullName>
    </submittedName>
</protein>
<evidence type="ECO:0000256" key="12">
    <source>
        <dbReference type="SAM" id="MobiDB-lite"/>
    </source>
</evidence>
<keyword evidence="10" id="KW-1015">Disulfide bond</keyword>
<dbReference type="PANTHER" id="PTHR35457">
    <property type="entry name" value="HEME A SYNTHASE"/>
    <property type="match status" value="1"/>
</dbReference>